<evidence type="ECO:0000256" key="5">
    <source>
        <dbReference type="ARBA" id="ARBA00022801"/>
    </source>
</evidence>
<dbReference type="GO" id="GO:0000287">
    <property type="term" value="F:magnesium ion binding"/>
    <property type="evidence" value="ECO:0007669"/>
    <property type="project" value="UniProtKB-UniRule"/>
</dbReference>
<keyword evidence="4 8" id="KW-0479">Metal-binding</keyword>
<evidence type="ECO:0000256" key="8">
    <source>
        <dbReference type="HAMAP-Rule" id="MF_00265"/>
    </source>
</evidence>
<keyword evidence="6 8" id="KW-0460">Magnesium</keyword>
<dbReference type="InterPro" id="IPR029060">
    <property type="entry name" value="PIN-like_dom_sf"/>
</dbReference>
<evidence type="ECO:0000256" key="7">
    <source>
        <dbReference type="ARBA" id="ARBA00038093"/>
    </source>
</evidence>
<dbReference type="GO" id="GO:0004540">
    <property type="term" value="F:RNA nuclease activity"/>
    <property type="evidence" value="ECO:0007669"/>
    <property type="project" value="InterPro"/>
</dbReference>
<keyword evidence="8" id="KW-0800">Toxin</keyword>
<reference evidence="10" key="1">
    <citation type="submission" date="2018-12" db="EMBL/GenBank/DDBJ databases">
        <title>Three Rhizobium rhizogenes strains isolated from the same crown gall tumor carry diverse plasmids.</title>
        <authorList>
            <person name="Pulawska J."/>
            <person name="Kuzmanovic N."/>
        </authorList>
    </citation>
    <scope>NUCLEOTIDE SEQUENCE</scope>
    <source>
        <strain evidence="10">C6.5</strain>
        <plasmid evidence="10">pC6.5b</plasmid>
    </source>
</reference>
<evidence type="ECO:0000256" key="1">
    <source>
        <dbReference type="ARBA" id="ARBA00001946"/>
    </source>
</evidence>
<evidence type="ECO:0000256" key="2">
    <source>
        <dbReference type="ARBA" id="ARBA00022649"/>
    </source>
</evidence>
<dbReference type="InterPro" id="IPR002716">
    <property type="entry name" value="PIN_dom"/>
</dbReference>
<gene>
    <name evidence="8" type="primary">vapC</name>
    <name evidence="10" type="ORF">pC6.5b_467</name>
</gene>
<dbReference type="PANTHER" id="PTHR33653:SF1">
    <property type="entry name" value="RIBONUCLEASE VAPC2"/>
    <property type="match status" value="1"/>
</dbReference>
<accession>A0A7S5DRV9</accession>
<dbReference type="GO" id="GO:0090729">
    <property type="term" value="F:toxin activity"/>
    <property type="evidence" value="ECO:0007669"/>
    <property type="project" value="UniProtKB-KW"/>
</dbReference>
<evidence type="ECO:0000256" key="4">
    <source>
        <dbReference type="ARBA" id="ARBA00022723"/>
    </source>
</evidence>
<keyword evidence="2 8" id="KW-1277">Toxin-antitoxin system</keyword>
<dbReference type="SUPFAM" id="SSF88723">
    <property type="entry name" value="PIN domain-like"/>
    <property type="match status" value="1"/>
</dbReference>
<dbReference type="RefSeq" id="WP_200997102.1">
    <property type="nucleotide sequence ID" value="NZ_MK318987.1"/>
</dbReference>
<keyword evidence="3 8" id="KW-0540">Nuclease</keyword>
<keyword evidence="5 8" id="KW-0378">Hydrolase</keyword>
<comment type="function">
    <text evidence="8">Toxic component of a toxin-antitoxin (TA) system. An RNase.</text>
</comment>
<dbReference type="EC" id="3.1.-.-" evidence="8"/>
<evidence type="ECO:0000256" key="6">
    <source>
        <dbReference type="ARBA" id="ARBA00022842"/>
    </source>
</evidence>
<feature type="domain" description="PIN" evidence="9">
    <location>
        <begin position="2"/>
        <end position="125"/>
    </location>
</feature>
<evidence type="ECO:0000256" key="3">
    <source>
        <dbReference type="ARBA" id="ARBA00022722"/>
    </source>
</evidence>
<dbReference type="AlphaFoldDB" id="A0A7S5DRV9"/>
<organism evidence="10">
    <name type="scientific">Rhizobium rhizogenes</name>
    <name type="common">Agrobacterium rhizogenes</name>
    <dbReference type="NCBI Taxonomy" id="359"/>
    <lineage>
        <taxon>Bacteria</taxon>
        <taxon>Pseudomonadati</taxon>
        <taxon>Pseudomonadota</taxon>
        <taxon>Alphaproteobacteria</taxon>
        <taxon>Hyphomicrobiales</taxon>
        <taxon>Rhizobiaceae</taxon>
        <taxon>Rhizobium/Agrobacterium group</taxon>
        <taxon>Rhizobium</taxon>
    </lineage>
</organism>
<feature type="binding site" evidence="8">
    <location>
        <position position="99"/>
    </location>
    <ligand>
        <name>Mg(2+)</name>
        <dbReference type="ChEBI" id="CHEBI:18420"/>
    </ligand>
</feature>
<evidence type="ECO:0000259" key="9">
    <source>
        <dbReference type="Pfam" id="PF01850"/>
    </source>
</evidence>
<dbReference type="GO" id="GO:0016787">
    <property type="term" value="F:hydrolase activity"/>
    <property type="evidence" value="ECO:0007669"/>
    <property type="project" value="UniProtKB-KW"/>
</dbReference>
<dbReference type="CDD" id="cd09871">
    <property type="entry name" value="PIN_MtVapC28-VapC30-like"/>
    <property type="match status" value="1"/>
</dbReference>
<protein>
    <recommendedName>
        <fullName evidence="8">Ribonuclease VapC</fullName>
        <shortName evidence="8">RNase VapC</shortName>
        <ecNumber evidence="8">3.1.-.-</ecNumber>
    </recommendedName>
    <alternativeName>
        <fullName evidence="8">Toxin VapC</fullName>
    </alternativeName>
</protein>
<proteinExistence type="inferred from homology"/>
<dbReference type="InterPro" id="IPR050556">
    <property type="entry name" value="Type_II_TA_system_RNase"/>
</dbReference>
<geneLocation type="plasmid" evidence="10">
    <name>pC6.5b</name>
</geneLocation>
<dbReference type="EMBL" id="MK318987">
    <property type="protein sequence ID" value="QCL10361.1"/>
    <property type="molecule type" value="Genomic_DNA"/>
</dbReference>
<dbReference type="Pfam" id="PF01850">
    <property type="entry name" value="PIN"/>
    <property type="match status" value="1"/>
</dbReference>
<feature type="binding site" evidence="8">
    <location>
        <position position="5"/>
    </location>
    <ligand>
        <name>Mg(2+)</name>
        <dbReference type="ChEBI" id="CHEBI:18420"/>
    </ligand>
</feature>
<dbReference type="InterPro" id="IPR022907">
    <property type="entry name" value="VapC_family"/>
</dbReference>
<dbReference type="Gene3D" id="3.40.50.1010">
    <property type="entry name" value="5'-nuclease"/>
    <property type="match status" value="1"/>
</dbReference>
<name>A0A7S5DRV9_RHIRH</name>
<comment type="cofactor">
    <cofactor evidence="1 8">
        <name>Mg(2+)</name>
        <dbReference type="ChEBI" id="CHEBI:18420"/>
    </cofactor>
</comment>
<sequence length="134" mass="14631">MIAVDTSVILAMALGEPEAERFISLVGREALAIGWPTLLEARMVLTGRGFSNASDIVDQFVRLPNVTTIAFDEKHYREAERAFDRFGKGRHPATLNMGDCFSYAVAAVAKAPLLFKGQDFGRTDVKCHPASATQ</sequence>
<keyword evidence="10" id="KW-0614">Plasmid</keyword>
<comment type="similarity">
    <text evidence="7 8">Belongs to the PINc/VapC protein family.</text>
</comment>
<evidence type="ECO:0000313" key="10">
    <source>
        <dbReference type="EMBL" id="QCL10361.1"/>
    </source>
</evidence>
<dbReference type="PANTHER" id="PTHR33653">
    <property type="entry name" value="RIBONUCLEASE VAPC2"/>
    <property type="match status" value="1"/>
</dbReference>
<dbReference type="HAMAP" id="MF_00265">
    <property type="entry name" value="VapC_Nob1"/>
    <property type="match status" value="1"/>
</dbReference>